<gene>
    <name evidence="7" type="ORF">FB45DRAFT_730108</name>
</gene>
<dbReference type="EMBL" id="JARKIF010000001">
    <property type="protein sequence ID" value="KAJ7650337.1"/>
    <property type="molecule type" value="Genomic_DNA"/>
</dbReference>
<name>A0AAD7G243_9AGAR</name>
<comment type="subcellular location">
    <subcellularLocation>
        <location evidence="1">Membrane</location>
    </subcellularLocation>
</comment>
<evidence type="ECO:0000256" key="2">
    <source>
        <dbReference type="ARBA" id="ARBA00022692"/>
    </source>
</evidence>
<dbReference type="GO" id="GO:0016020">
    <property type="term" value="C:membrane"/>
    <property type="evidence" value="ECO:0007669"/>
    <property type="project" value="UniProtKB-SubCell"/>
</dbReference>
<keyword evidence="2 5" id="KW-0812">Transmembrane</keyword>
<sequence length="225" mass="25242">SVRSYADIGCKAVGPRSTSVVSVLFCLELFAVRWLYEELILGNVILVTLSADSRDISRYSPDIHKLLGILLLIFTVFLPLSLLSITSVLGIISTCRCGGPNRRRFQDRAPGSLWHRQLEPSRHGFFGLFMAAYITAWKAPSLAKDRVDPSRFNEIINWVFVVATCSCPLIACAGYLVFGNAISVDLLSTPGYNKMINQTVLWMYLFHRWRLKVLSMGSRSNNFAD</sequence>
<evidence type="ECO:0000259" key="6">
    <source>
        <dbReference type="Pfam" id="PF01490"/>
    </source>
</evidence>
<evidence type="ECO:0000256" key="5">
    <source>
        <dbReference type="SAM" id="Phobius"/>
    </source>
</evidence>
<organism evidence="7 8">
    <name type="scientific">Roridomyces roridus</name>
    <dbReference type="NCBI Taxonomy" id="1738132"/>
    <lineage>
        <taxon>Eukaryota</taxon>
        <taxon>Fungi</taxon>
        <taxon>Dikarya</taxon>
        <taxon>Basidiomycota</taxon>
        <taxon>Agaricomycotina</taxon>
        <taxon>Agaricomycetes</taxon>
        <taxon>Agaricomycetidae</taxon>
        <taxon>Agaricales</taxon>
        <taxon>Marasmiineae</taxon>
        <taxon>Mycenaceae</taxon>
        <taxon>Roridomyces</taxon>
    </lineage>
</organism>
<feature type="transmembrane region" description="Helical" evidence="5">
    <location>
        <begin position="155"/>
        <end position="178"/>
    </location>
</feature>
<keyword evidence="3 5" id="KW-1133">Transmembrane helix</keyword>
<evidence type="ECO:0000256" key="1">
    <source>
        <dbReference type="ARBA" id="ARBA00004370"/>
    </source>
</evidence>
<dbReference type="Pfam" id="PF01490">
    <property type="entry name" value="Aa_trans"/>
    <property type="match status" value="1"/>
</dbReference>
<keyword evidence="8" id="KW-1185">Reference proteome</keyword>
<dbReference type="Proteomes" id="UP001221142">
    <property type="component" value="Unassembled WGS sequence"/>
</dbReference>
<dbReference type="InterPro" id="IPR013057">
    <property type="entry name" value="AA_transpt_TM"/>
</dbReference>
<dbReference type="AlphaFoldDB" id="A0AAD7G243"/>
<comment type="caution">
    <text evidence="7">The sequence shown here is derived from an EMBL/GenBank/DDBJ whole genome shotgun (WGS) entry which is preliminary data.</text>
</comment>
<feature type="domain" description="Amino acid transporter transmembrane" evidence="6">
    <location>
        <begin position="3"/>
        <end position="207"/>
    </location>
</feature>
<feature type="non-terminal residue" evidence="7">
    <location>
        <position position="1"/>
    </location>
</feature>
<reference evidence="7" key="1">
    <citation type="submission" date="2023-03" db="EMBL/GenBank/DDBJ databases">
        <title>Massive genome expansion in bonnet fungi (Mycena s.s.) driven by repeated elements and novel gene families across ecological guilds.</title>
        <authorList>
            <consortium name="Lawrence Berkeley National Laboratory"/>
            <person name="Harder C.B."/>
            <person name="Miyauchi S."/>
            <person name="Viragh M."/>
            <person name="Kuo A."/>
            <person name="Thoen E."/>
            <person name="Andreopoulos B."/>
            <person name="Lu D."/>
            <person name="Skrede I."/>
            <person name="Drula E."/>
            <person name="Henrissat B."/>
            <person name="Morin E."/>
            <person name="Kohler A."/>
            <person name="Barry K."/>
            <person name="LaButti K."/>
            <person name="Morin E."/>
            <person name="Salamov A."/>
            <person name="Lipzen A."/>
            <person name="Mereny Z."/>
            <person name="Hegedus B."/>
            <person name="Baldrian P."/>
            <person name="Stursova M."/>
            <person name="Weitz H."/>
            <person name="Taylor A."/>
            <person name="Grigoriev I.V."/>
            <person name="Nagy L.G."/>
            <person name="Martin F."/>
            <person name="Kauserud H."/>
        </authorList>
    </citation>
    <scope>NUCLEOTIDE SEQUENCE</scope>
    <source>
        <strain evidence="7">9284</strain>
    </source>
</reference>
<proteinExistence type="predicted"/>
<feature type="transmembrane region" description="Helical" evidence="5">
    <location>
        <begin position="66"/>
        <end position="95"/>
    </location>
</feature>
<protein>
    <recommendedName>
        <fullName evidence="6">Amino acid transporter transmembrane domain-containing protein</fullName>
    </recommendedName>
</protein>
<keyword evidence="4 5" id="KW-0472">Membrane</keyword>
<feature type="transmembrane region" description="Helical" evidence="5">
    <location>
        <begin position="20"/>
        <end position="36"/>
    </location>
</feature>
<evidence type="ECO:0000313" key="8">
    <source>
        <dbReference type="Proteomes" id="UP001221142"/>
    </source>
</evidence>
<evidence type="ECO:0000256" key="4">
    <source>
        <dbReference type="ARBA" id="ARBA00023136"/>
    </source>
</evidence>
<evidence type="ECO:0000256" key="3">
    <source>
        <dbReference type="ARBA" id="ARBA00022989"/>
    </source>
</evidence>
<accession>A0AAD7G243</accession>
<evidence type="ECO:0000313" key="7">
    <source>
        <dbReference type="EMBL" id="KAJ7650337.1"/>
    </source>
</evidence>